<reference evidence="3 4" key="1">
    <citation type="submission" date="2023-07" db="EMBL/GenBank/DDBJ databases">
        <title>Genomic Encyclopedia of Type Strains, Phase IV (KMG-IV): sequencing the most valuable type-strain genomes for metagenomic binning, comparative biology and taxonomic classification.</title>
        <authorList>
            <person name="Goeker M."/>
        </authorList>
    </citation>
    <scope>NUCLEOTIDE SEQUENCE [LARGE SCALE GENOMIC DNA]</scope>
    <source>
        <strain evidence="3 4">DSM 102814</strain>
    </source>
</reference>
<gene>
    <name evidence="3" type="ORF">GGR31_000585</name>
</gene>
<dbReference type="PANTHER" id="PTHR46268:SF6">
    <property type="entry name" value="UNIVERSAL STRESS PROTEIN UP12"/>
    <property type="match status" value="1"/>
</dbReference>
<dbReference type="PANTHER" id="PTHR46268">
    <property type="entry name" value="STRESS RESPONSE PROTEIN NHAX"/>
    <property type="match status" value="1"/>
</dbReference>
<comment type="caution">
    <text evidence="3">The sequence shown here is derived from an EMBL/GenBank/DDBJ whole genome shotgun (WGS) entry which is preliminary data.</text>
</comment>
<name>A0ABU1K2Y0_9FLAO</name>
<dbReference type="PRINTS" id="PR01438">
    <property type="entry name" value="UNVRSLSTRESS"/>
</dbReference>
<accession>A0ABU1K2Y0</accession>
<dbReference type="InterPro" id="IPR006015">
    <property type="entry name" value="Universal_stress_UspA"/>
</dbReference>
<keyword evidence="4" id="KW-1185">Reference proteome</keyword>
<dbReference type="Proteomes" id="UP001257659">
    <property type="component" value="Unassembled WGS sequence"/>
</dbReference>
<dbReference type="Pfam" id="PF00582">
    <property type="entry name" value="Usp"/>
    <property type="match status" value="1"/>
</dbReference>
<dbReference type="CDD" id="cd00293">
    <property type="entry name" value="USP-like"/>
    <property type="match status" value="1"/>
</dbReference>
<proteinExistence type="inferred from homology"/>
<comment type="similarity">
    <text evidence="1">Belongs to the universal stress protein A family.</text>
</comment>
<dbReference type="Gene3D" id="3.40.50.12370">
    <property type="match status" value="1"/>
</dbReference>
<evidence type="ECO:0000313" key="3">
    <source>
        <dbReference type="EMBL" id="MDR6299969.1"/>
    </source>
</evidence>
<feature type="domain" description="UspA" evidence="2">
    <location>
        <begin position="2"/>
        <end position="141"/>
    </location>
</feature>
<dbReference type="RefSeq" id="WP_228249746.1">
    <property type="nucleotide sequence ID" value="NZ_JAVDQA010000001.1"/>
</dbReference>
<evidence type="ECO:0000259" key="2">
    <source>
        <dbReference type="Pfam" id="PF00582"/>
    </source>
</evidence>
<sequence>MKILVPIDFSQSSKTGVEYATKVAESLNSEIIFVHAYSQGYQYAGYGAIAYPVSDNFGSYQELYKEKMLEFLENFPRLATINYKSIIASGITSDIILQLAIEEKVNLIIMGTEGAGTVEGYVAGTTSEKISKDVSCPVLVVSEHLETFSIKRICLALDSDNLRPDSKLNVLIDLLRAFNASLFIFHFSESDEDINEQEIRDHYVENFNLKDISVHLFSEGKAEENITNFLNENAIDILALLYREHNFIEQLTELGLRRKMIFKSEVPVLILK</sequence>
<dbReference type="EMBL" id="JAVDQA010000001">
    <property type="protein sequence ID" value="MDR6299969.1"/>
    <property type="molecule type" value="Genomic_DNA"/>
</dbReference>
<protein>
    <submittedName>
        <fullName evidence="3">Nucleotide-binding universal stress UspA family protein</fullName>
    </submittedName>
</protein>
<dbReference type="InterPro" id="IPR006016">
    <property type="entry name" value="UspA"/>
</dbReference>
<evidence type="ECO:0000313" key="4">
    <source>
        <dbReference type="Proteomes" id="UP001257659"/>
    </source>
</evidence>
<organism evidence="3 4">
    <name type="scientific">Mesonia maritima</name>
    <dbReference type="NCBI Taxonomy" id="1793873"/>
    <lineage>
        <taxon>Bacteria</taxon>
        <taxon>Pseudomonadati</taxon>
        <taxon>Bacteroidota</taxon>
        <taxon>Flavobacteriia</taxon>
        <taxon>Flavobacteriales</taxon>
        <taxon>Flavobacteriaceae</taxon>
        <taxon>Mesonia</taxon>
    </lineage>
</organism>
<evidence type="ECO:0000256" key="1">
    <source>
        <dbReference type="ARBA" id="ARBA00008791"/>
    </source>
</evidence>
<dbReference type="SUPFAM" id="SSF52402">
    <property type="entry name" value="Adenine nucleotide alpha hydrolases-like"/>
    <property type="match status" value="2"/>
</dbReference>